<protein>
    <submittedName>
        <fullName evidence="2">Helix-hairpin-helix domain-containing protein</fullName>
    </submittedName>
</protein>
<dbReference type="Proteomes" id="UP001285263">
    <property type="component" value="Unassembled WGS sequence"/>
</dbReference>
<gene>
    <name evidence="2" type="ORF">SNE35_13420</name>
</gene>
<dbReference type="InterPro" id="IPR051675">
    <property type="entry name" value="Endo/Exo/Phosphatase_dom_1"/>
</dbReference>
<evidence type="ECO:0000256" key="1">
    <source>
        <dbReference type="SAM" id="SignalP"/>
    </source>
</evidence>
<keyword evidence="1" id="KW-0732">Signal</keyword>
<name>A0ABU5DJT2_9BURK</name>
<reference evidence="2 3" key="1">
    <citation type="submission" date="2023-11" db="EMBL/GenBank/DDBJ databases">
        <title>Paucibacter sp. nov., isolated from fresh soil in Korea.</title>
        <authorList>
            <person name="Le N.T.T."/>
        </authorList>
    </citation>
    <scope>NUCLEOTIDE SEQUENCE [LARGE SCALE GENOMIC DNA]</scope>
    <source>
        <strain evidence="2 3">R3-3</strain>
    </source>
</reference>
<dbReference type="EMBL" id="JAXCLA010000004">
    <property type="protein sequence ID" value="MDY0745514.1"/>
    <property type="molecule type" value="Genomic_DNA"/>
</dbReference>
<sequence>MLKRRALLIAALPLTALAGDTTLEINTASQAQLEQLDGIGPGLAERILAARAKAPFSGWSDLRRRVSGMGPKLARKLSDQGLRVEGQAFSDA</sequence>
<dbReference type="RefSeq" id="WP_320423419.1">
    <property type="nucleotide sequence ID" value="NZ_JAXCLA010000004.1"/>
</dbReference>
<organism evidence="2 3">
    <name type="scientific">Roseateles agri</name>
    <dbReference type="NCBI Taxonomy" id="3098619"/>
    <lineage>
        <taxon>Bacteria</taxon>
        <taxon>Pseudomonadati</taxon>
        <taxon>Pseudomonadota</taxon>
        <taxon>Betaproteobacteria</taxon>
        <taxon>Burkholderiales</taxon>
        <taxon>Sphaerotilaceae</taxon>
        <taxon>Roseateles</taxon>
    </lineage>
</organism>
<dbReference type="Pfam" id="PF12836">
    <property type="entry name" value="HHH_3"/>
    <property type="match status" value="1"/>
</dbReference>
<keyword evidence="3" id="KW-1185">Reference proteome</keyword>
<proteinExistence type="predicted"/>
<comment type="caution">
    <text evidence="2">The sequence shown here is derived from an EMBL/GenBank/DDBJ whole genome shotgun (WGS) entry which is preliminary data.</text>
</comment>
<feature type="signal peptide" evidence="1">
    <location>
        <begin position="1"/>
        <end position="18"/>
    </location>
</feature>
<dbReference type="Gene3D" id="1.10.150.320">
    <property type="entry name" value="Photosystem II 12 kDa extrinsic protein"/>
    <property type="match status" value="1"/>
</dbReference>
<accession>A0ABU5DJT2</accession>
<dbReference type="PANTHER" id="PTHR21180:SF32">
    <property type="entry name" value="ENDONUCLEASE_EXONUCLEASE_PHOSPHATASE FAMILY DOMAIN-CONTAINING PROTEIN 1"/>
    <property type="match status" value="1"/>
</dbReference>
<dbReference type="PANTHER" id="PTHR21180">
    <property type="entry name" value="ENDONUCLEASE/EXONUCLEASE/PHOSPHATASE FAMILY DOMAIN-CONTAINING PROTEIN 1"/>
    <property type="match status" value="1"/>
</dbReference>
<evidence type="ECO:0000313" key="3">
    <source>
        <dbReference type="Proteomes" id="UP001285263"/>
    </source>
</evidence>
<evidence type="ECO:0000313" key="2">
    <source>
        <dbReference type="EMBL" id="MDY0745514.1"/>
    </source>
</evidence>
<dbReference type="InterPro" id="IPR010994">
    <property type="entry name" value="RuvA_2-like"/>
</dbReference>
<feature type="chain" id="PRO_5046118827" evidence="1">
    <location>
        <begin position="19"/>
        <end position="92"/>
    </location>
</feature>
<dbReference type="SUPFAM" id="SSF47781">
    <property type="entry name" value="RuvA domain 2-like"/>
    <property type="match status" value="1"/>
</dbReference>